<organism evidence="6 7">
    <name type="scientific">Pontiella desulfatans</name>
    <dbReference type="NCBI Taxonomy" id="2750659"/>
    <lineage>
        <taxon>Bacteria</taxon>
        <taxon>Pseudomonadati</taxon>
        <taxon>Kiritimatiellota</taxon>
        <taxon>Kiritimatiellia</taxon>
        <taxon>Kiritimatiellales</taxon>
        <taxon>Pontiellaceae</taxon>
        <taxon>Pontiella</taxon>
    </lineage>
</organism>
<dbReference type="InterPro" id="IPR002110">
    <property type="entry name" value="Ankyrin_rpt"/>
</dbReference>
<dbReference type="Proteomes" id="UP000366872">
    <property type="component" value="Unassembled WGS sequence"/>
</dbReference>
<dbReference type="SMART" id="SM00248">
    <property type="entry name" value="ANK"/>
    <property type="match status" value="5"/>
</dbReference>
<evidence type="ECO:0000313" key="7">
    <source>
        <dbReference type="Proteomes" id="UP000366872"/>
    </source>
</evidence>
<dbReference type="PROSITE" id="PS50088">
    <property type="entry name" value="ANK_REPEAT"/>
    <property type="match status" value="4"/>
</dbReference>
<feature type="repeat" description="ANK" evidence="3">
    <location>
        <begin position="348"/>
        <end position="380"/>
    </location>
</feature>
<keyword evidence="1" id="KW-0677">Repeat</keyword>
<dbReference type="Gene3D" id="1.25.40.20">
    <property type="entry name" value="Ankyrin repeat-containing domain"/>
    <property type="match status" value="3"/>
</dbReference>
<feature type="repeat" description="ANK" evidence="3">
    <location>
        <begin position="315"/>
        <end position="347"/>
    </location>
</feature>
<keyword evidence="4" id="KW-0732">Signal</keyword>
<dbReference type="PRINTS" id="PR01415">
    <property type="entry name" value="ANKYRIN"/>
</dbReference>
<dbReference type="InterPro" id="IPR029010">
    <property type="entry name" value="ThuA-like"/>
</dbReference>
<reference evidence="6 7" key="1">
    <citation type="submission" date="2019-04" db="EMBL/GenBank/DDBJ databases">
        <authorList>
            <person name="Van Vliet M D."/>
        </authorList>
    </citation>
    <scope>NUCLEOTIDE SEQUENCE [LARGE SCALE GENOMIC DNA]</scope>
    <source>
        <strain evidence="6 7">F1</strain>
    </source>
</reference>
<evidence type="ECO:0000256" key="1">
    <source>
        <dbReference type="ARBA" id="ARBA00022737"/>
    </source>
</evidence>
<dbReference type="InterPro" id="IPR029062">
    <property type="entry name" value="Class_I_gatase-like"/>
</dbReference>
<dbReference type="Pfam" id="PF12796">
    <property type="entry name" value="Ank_2"/>
    <property type="match status" value="1"/>
</dbReference>
<evidence type="ECO:0000313" key="6">
    <source>
        <dbReference type="EMBL" id="VGO14965.1"/>
    </source>
</evidence>
<protein>
    <submittedName>
        <fullName evidence="6">Actin-binding protein</fullName>
    </submittedName>
</protein>
<dbReference type="Pfam" id="PF13637">
    <property type="entry name" value="Ank_4"/>
    <property type="match status" value="1"/>
</dbReference>
<feature type="domain" description="ThuA-like" evidence="5">
    <location>
        <begin position="34"/>
        <end position="230"/>
    </location>
</feature>
<evidence type="ECO:0000256" key="4">
    <source>
        <dbReference type="SAM" id="SignalP"/>
    </source>
</evidence>
<gene>
    <name evidence="6" type="ORF">PDESU_03545</name>
</gene>
<dbReference type="PANTHER" id="PTHR24171:SF9">
    <property type="entry name" value="ANKYRIN REPEAT DOMAIN-CONTAINING PROTEIN 39"/>
    <property type="match status" value="1"/>
</dbReference>
<dbReference type="PROSITE" id="PS50297">
    <property type="entry name" value="ANK_REP_REGION"/>
    <property type="match status" value="4"/>
</dbReference>
<feature type="repeat" description="ANK" evidence="3">
    <location>
        <begin position="381"/>
        <end position="413"/>
    </location>
</feature>
<sequence>MKIRLLFGLLLVCAGAVFASPKSILLVAGKPSHGAGEHEFPSSCDVLAKALNESGLNLKATVHYESWPDSDKLAKVDAVVVYCDGNKDHLLLGKESELLALSNRGIGIVFLHYALDGMPGLLDETILKVVGGYYVDKVSQNPLWTMKNPVIVKHPVTRGVKPFELKEEWYYNLRFGDVKPLFQAVPPEEEQAHTLAWVYGENVFGFTGGHFHSSWGQPDYRRLILNAIVWSVGLEVPEDGVVSADPIVVKNETILHAIAKGDPVDTLNHLLLGADVNEKNKQGWTPLHFASVRGKTECAEVLIAKGAELNPRTGTEKTPLHFAAERGFLDLARVLVEAGADLAAKDDEGWSPLHYAAEKDKVDVAAYFIEQGAEVDAISRRGGTPLHEASASASPAMINLLLNSGADKSIQATNGKTPLDYAIELGNEPAAALLN</sequence>
<feature type="repeat" description="ANK" evidence="3">
    <location>
        <begin position="282"/>
        <end position="314"/>
    </location>
</feature>
<dbReference type="AlphaFoldDB" id="A0A6C2U4Z1"/>
<evidence type="ECO:0000256" key="2">
    <source>
        <dbReference type="ARBA" id="ARBA00023043"/>
    </source>
</evidence>
<dbReference type="Gene3D" id="3.40.50.880">
    <property type="match status" value="1"/>
</dbReference>
<dbReference type="InterPro" id="IPR036770">
    <property type="entry name" value="Ankyrin_rpt-contain_sf"/>
</dbReference>
<dbReference type="SUPFAM" id="SSF52317">
    <property type="entry name" value="Class I glutamine amidotransferase-like"/>
    <property type="match status" value="1"/>
</dbReference>
<keyword evidence="7" id="KW-1185">Reference proteome</keyword>
<dbReference type="Pfam" id="PF06283">
    <property type="entry name" value="ThuA"/>
    <property type="match status" value="1"/>
</dbReference>
<feature type="chain" id="PRO_5025582939" evidence="4">
    <location>
        <begin position="20"/>
        <end position="435"/>
    </location>
</feature>
<dbReference type="SUPFAM" id="SSF48403">
    <property type="entry name" value="Ankyrin repeat"/>
    <property type="match status" value="1"/>
</dbReference>
<keyword evidence="2 3" id="KW-0040">ANK repeat</keyword>
<dbReference type="EMBL" id="CAAHFG010000002">
    <property type="protein sequence ID" value="VGO14965.1"/>
    <property type="molecule type" value="Genomic_DNA"/>
</dbReference>
<dbReference type="PANTHER" id="PTHR24171">
    <property type="entry name" value="ANKYRIN REPEAT DOMAIN-CONTAINING PROTEIN 39-RELATED"/>
    <property type="match status" value="1"/>
</dbReference>
<evidence type="ECO:0000256" key="3">
    <source>
        <dbReference type="PROSITE-ProRule" id="PRU00023"/>
    </source>
</evidence>
<proteinExistence type="predicted"/>
<feature type="signal peptide" evidence="4">
    <location>
        <begin position="1"/>
        <end position="19"/>
    </location>
</feature>
<evidence type="ECO:0000259" key="5">
    <source>
        <dbReference type="Pfam" id="PF06283"/>
    </source>
</evidence>
<dbReference type="RefSeq" id="WP_136080583.1">
    <property type="nucleotide sequence ID" value="NZ_CAAHFG010000002.1"/>
</dbReference>
<accession>A0A6C2U4Z1</accession>
<name>A0A6C2U4Z1_PONDE</name>